<keyword evidence="3" id="KW-0646">Protease inhibitor</keyword>
<dbReference type="PANTHER" id="PTHR21312">
    <property type="entry name" value="SERINE PROTEASE INHIBITOR"/>
    <property type="match status" value="1"/>
</dbReference>
<dbReference type="GeneTree" id="ENSGT00930000151769"/>
<evidence type="ECO:0000259" key="6">
    <source>
        <dbReference type="PROSITE" id="PS51465"/>
    </source>
</evidence>
<dbReference type="PROSITE" id="PS51465">
    <property type="entry name" value="KAZAL_2"/>
    <property type="match status" value="1"/>
</dbReference>
<dbReference type="AlphaFoldDB" id="A0A7M4F4D0"/>
<comment type="subcellular location">
    <subcellularLocation>
        <location evidence="1">Secreted</location>
    </subcellularLocation>
</comment>
<dbReference type="Proteomes" id="UP000594220">
    <property type="component" value="Unplaced"/>
</dbReference>
<reference evidence="7" key="2">
    <citation type="submission" date="2025-09" db="UniProtKB">
        <authorList>
            <consortium name="Ensembl"/>
        </authorList>
    </citation>
    <scope>IDENTIFICATION</scope>
</reference>
<dbReference type="SUPFAM" id="SSF100895">
    <property type="entry name" value="Kazal-type serine protease inhibitors"/>
    <property type="match status" value="1"/>
</dbReference>
<evidence type="ECO:0000256" key="2">
    <source>
        <dbReference type="ARBA" id="ARBA00022525"/>
    </source>
</evidence>
<evidence type="ECO:0000256" key="1">
    <source>
        <dbReference type="ARBA" id="ARBA00004613"/>
    </source>
</evidence>
<keyword evidence="2" id="KW-0964">Secreted</keyword>
<evidence type="ECO:0000256" key="4">
    <source>
        <dbReference type="ARBA" id="ARBA00022900"/>
    </source>
</evidence>
<name>A0A7M4F4D0_CROPO</name>
<keyword evidence="8" id="KW-1185">Reference proteome</keyword>
<evidence type="ECO:0000256" key="3">
    <source>
        <dbReference type="ARBA" id="ARBA00022690"/>
    </source>
</evidence>
<dbReference type="InterPro" id="IPR002350">
    <property type="entry name" value="Kazal_dom"/>
</dbReference>
<dbReference type="Ensembl" id="ENSCPRT00005022647.1">
    <property type="protein sequence ID" value="ENSCPRP00005019352.1"/>
    <property type="gene ID" value="ENSCPRG00005013504.1"/>
</dbReference>
<dbReference type="SMART" id="SM00280">
    <property type="entry name" value="KAZAL"/>
    <property type="match status" value="1"/>
</dbReference>
<organism evidence="7 8">
    <name type="scientific">Crocodylus porosus</name>
    <name type="common">Saltwater crocodile</name>
    <name type="synonym">Estuarine crocodile</name>
    <dbReference type="NCBI Taxonomy" id="8502"/>
    <lineage>
        <taxon>Eukaryota</taxon>
        <taxon>Metazoa</taxon>
        <taxon>Chordata</taxon>
        <taxon>Craniata</taxon>
        <taxon>Vertebrata</taxon>
        <taxon>Euteleostomi</taxon>
        <taxon>Archelosauria</taxon>
        <taxon>Archosauria</taxon>
        <taxon>Crocodylia</taxon>
        <taxon>Longirostres</taxon>
        <taxon>Crocodylidae</taxon>
        <taxon>Crocodylus</taxon>
    </lineage>
</organism>
<dbReference type="GO" id="GO:0005576">
    <property type="term" value="C:extracellular region"/>
    <property type="evidence" value="ECO:0007669"/>
    <property type="project" value="UniProtKB-SubCell"/>
</dbReference>
<feature type="domain" description="Kazal-like" evidence="6">
    <location>
        <begin position="1"/>
        <end position="54"/>
    </location>
</feature>
<evidence type="ECO:0000313" key="8">
    <source>
        <dbReference type="Proteomes" id="UP000594220"/>
    </source>
</evidence>
<keyword evidence="4" id="KW-0722">Serine protease inhibitor</keyword>
<keyword evidence="5" id="KW-1015">Disulfide bond</keyword>
<reference evidence="7" key="1">
    <citation type="submission" date="2025-08" db="UniProtKB">
        <authorList>
            <consortium name="Ensembl"/>
        </authorList>
    </citation>
    <scope>IDENTIFICATION</scope>
</reference>
<accession>A0A7M4F4D0</accession>
<dbReference type="PROSITE" id="PS00282">
    <property type="entry name" value="KAZAL_1"/>
    <property type="match status" value="1"/>
</dbReference>
<dbReference type="Pfam" id="PF00050">
    <property type="entry name" value="Kazal_1"/>
    <property type="match status" value="1"/>
</dbReference>
<evidence type="ECO:0000313" key="7">
    <source>
        <dbReference type="Ensembl" id="ENSCPRP00005019352.1"/>
    </source>
</evidence>
<dbReference type="InterPro" id="IPR036058">
    <property type="entry name" value="Kazal_dom_sf"/>
</dbReference>
<dbReference type="Gene3D" id="3.30.60.30">
    <property type="match status" value="1"/>
</dbReference>
<evidence type="ECO:0000256" key="5">
    <source>
        <dbReference type="ARBA" id="ARBA00023157"/>
    </source>
</evidence>
<dbReference type="PANTHER" id="PTHR21312:SF27">
    <property type="entry name" value="SERINE PROTEASE INHIBITOR KAZAL-TYPE 1"/>
    <property type="match status" value="1"/>
</dbReference>
<proteinExistence type="predicted"/>
<sequence>SLPLQCDGDDTAGCPRILDPVCGTDLQVYPNECVLCVQNRERNTDVQIKNRGFC</sequence>
<protein>
    <recommendedName>
        <fullName evidence="6">Kazal-like domain-containing protein</fullName>
    </recommendedName>
</protein>
<dbReference type="GO" id="GO:0004867">
    <property type="term" value="F:serine-type endopeptidase inhibitor activity"/>
    <property type="evidence" value="ECO:0007669"/>
    <property type="project" value="UniProtKB-KW"/>
</dbReference>